<evidence type="ECO:0000256" key="7">
    <source>
        <dbReference type="ARBA" id="ARBA00023209"/>
    </source>
</evidence>
<reference evidence="13" key="1">
    <citation type="journal article" date="2015" name="MBio">
        <title>Genome-resolved metagenomic analysis reveals roles for candidate phyla and other microbial community members in biogeochemical transformations in oil reservoirs.</title>
        <authorList>
            <person name="Hu P."/>
            <person name="Tom L."/>
            <person name="Singh A."/>
            <person name="Thomas B.C."/>
            <person name="Baker B.J."/>
            <person name="Piceno Y.M."/>
            <person name="Andersen G.L."/>
            <person name="Banfield J.F."/>
        </authorList>
    </citation>
    <scope>NUCLEOTIDE SEQUENCE [LARGE SCALE GENOMIC DNA]</scope>
    <source>
        <strain evidence="13">56_747</strain>
    </source>
</reference>
<accession>A0A101FSA2</accession>
<keyword evidence="8 11" id="KW-0456">Lyase</keyword>
<evidence type="ECO:0000256" key="11">
    <source>
        <dbReference type="HAMAP-Rule" id="MF_00664"/>
    </source>
</evidence>
<dbReference type="AlphaFoldDB" id="A0A101FSA2"/>
<dbReference type="InterPro" id="IPR033175">
    <property type="entry name" value="PSD-A"/>
</dbReference>
<gene>
    <name evidence="11" type="primary">asd</name>
    <name evidence="12" type="ORF">XD72_2106</name>
    <name evidence="13" type="ORF">XE07_2177</name>
</gene>
<comment type="similarity">
    <text evidence="11">Belongs to the phosphatidylserine decarboxylase family. PSD-A subfamily.</text>
</comment>
<dbReference type="NCBIfam" id="NF003685">
    <property type="entry name" value="PRK05305.2-5"/>
    <property type="match status" value="1"/>
</dbReference>
<dbReference type="PANTHER" id="PTHR35809">
    <property type="entry name" value="ARCHAETIDYLSERINE DECARBOXYLASE PROENZYME-RELATED"/>
    <property type="match status" value="1"/>
</dbReference>
<keyword evidence="7 11" id="KW-0594">Phospholipid biosynthesis</keyword>
<feature type="site" description="Cleavage (non-hydrolytic); by autocatalysis" evidence="11">
    <location>
        <begin position="162"/>
        <end position="163"/>
    </location>
</feature>
<dbReference type="Pfam" id="PF02666">
    <property type="entry name" value="PS_Dcarbxylase"/>
    <property type="match status" value="1"/>
</dbReference>
<keyword evidence="10 11" id="KW-0670">Pyruvate</keyword>
<evidence type="ECO:0000256" key="6">
    <source>
        <dbReference type="ARBA" id="ARBA00023145"/>
    </source>
</evidence>
<keyword evidence="5 11" id="KW-0472">Membrane</keyword>
<dbReference type="HAMAP" id="MF_00664">
    <property type="entry name" value="PS_decarb_PSD_A"/>
    <property type="match status" value="1"/>
</dbReference>
<comment type="subcellular location">
    <subcellularLocation>
        <location evidence="11">Cell membrane</location>
        <topology evidence="11">Peripheral membrane protein</topology>
    </subcellularLocation>
</comment>
<organism evidence="12 15">
    <name type="scientific">Methanothrix harundinacea</name>
    <dbReference type="NCBI Taxonomy" id="301375"/>
    <lineage>
        <taxon>Archaea</taxon>
        <taxon>Methanobacteriati</taxon>
        <taxon>Methanobacteriota</taxon>
        <taxon>Stenosarchaea group</taxon>
        <taxon>Methanomicrobia</taxon>
        <taxon>Methanotrichales</taxon>
        <taxon>Methanotrichaceae</taxon>
        <taxon>Methanothrix</taxon>
    </lineage>
</organism>
<comment type="cofactor">
    <cofactor evidence="11">
        <name>pyruvate</name>
        <dbReference type="ChEBI" id="CHEBI:15361"/>
    </cofactor>
    <text evidence="11">Binds 1 pyruvoyl group covalently per subunit.</text>
</comment>
<comment type="subunit">
    <text evidence="11">Heterodimer of a large membrane-associated beta subunit and a small pyruvoyl-containing alpha subunit.</text>
</comment>
<dbReference type="EC" id="4.1.1.-" evidence="11"/>
<evidence type="ECO:0000256" key="3">
    <source>
        <dbReference type="ARBA" id="ARBA00022793"/>
    </source>
</evidence>
<dbReference type="PATRIC" id="fig|301375.6.peg.113"/>
<dbReference type="Proteomes" id="UP000057043">
    <property type="component" value="Unassembled WGS sequence"/>
</dbReference>
<feature type="chain" id="PRO_5034528716" description="Archaetidylserine decarboxylase beta chain" evidence="11">
    <location>
        <begin position="1"/>
        <end position="162"/>
    </location>
</feature>
<evidence type="ECO:0000256" key="5">
    <source>
        <dbReference type="ARBA" id="ARBA00023136"/>
    </source>
</evidence>
<sequence length="195" mass="21586">MKLARSSRRWVLGPLLAAFILTPAKIWPLLGVALALAALMAFFHRDPERAPPEEGMVSPADGLVVEATDEDVAIFMSHLNVHVNRSPLEGRVAKIEHSGGGHRPAFLRSSSKNERNLIVLDTPDGELRLRQITGFFVRRIVCYVRPGDLVERGERIGMIRFGSRVEFSIPDGYALRVAVGDRVRAGETIVAVKKR</sequence>
<dbReference type="GO" id="GO:0005886">
    <property type="term" value="C:plasma membrane"/>
    <property type="evidence" value="ECO:0007669"/>
    <property type="project" value="UniProtKB-SubCell"/>
</dbReference>
<keyword evidence="6 11" id="KW-0865">Zymogen</keyword>
<evidence type="ECO:0000313" key="12">
    <source>
        <dbReference type="EMBL" id="KUK43515.1"/>
    </source>
</evidence>
<name>A0A101FSA2_9EURY</name>
<dbReference type="InterPro" id="IPR003817">
    <property type="entry name" value="PS_Dcarbxylase"/>
</dbReference>
<comment type="function">
    <text evidence="11">Catalyzes the formation of archaetidylethanolamine (PtdEtn) from archaetidylserine (PtdSer).</text>
</comment>
<dbReference type="PANTHER" id="PTHR35809:SF1">
    <property type="entry name" value="ARCHAETIDYLSERINE DECARBOXYLASE PROENZYME-RELATED"/>
    <property type="match status" value="1"/>
</dbReference>
<evidence type="ECO:0000256" key="4">
    <source>
        <dbReference type="ARBA" id="ARBA00023098"/>
    </source>
</evidence>
<dbReference type="GO" id="GO:0004609">
    <property type="term" value="F:phosphatidylserine decarboxylase activity"/>
    <property type="evidence" value="ECO:0007669"/>
    <property type="project" value="InterPro"/>
</dbReference>
<proteinExistence type="inferred from homology"/>
<evidence type="ECO:0000313" key="15">
    <source>
        <dbReference type="Proteomes" id="UP000057043"/>
    </source>
</evidence>
<dbReference type="EMBL" id="LGHB01000053">
    <property type="protein sequence ID" value="KUK94354.1"/>
    <property type="molecule type" value="Genomic_DNA"/>
</dbReference>
<evidence type="ECO:0000256" key="1">
    <source>
        <dbReference type="ARBA" id="ARBA00022475"/>
    </source>
</evidence>
<evidence type="ECO:0000256" key="2">
    <source>
        <dbReference type="ARBA" id="ARBA00022516"/>
    </source>
</evidence>
<evidence type="ECO:0000256" key="9">
    <source>
        <dbReference type="ARBA" id="ARBA00023264"/>
    </source>
</evidence>
<comment type="PTM">
    <text evidence="11">Is synthesized initially as an inactive proenzyme. Formation of the active enzyme involves a self-maturation process in which the active site pyruvoyl group is generated from an internal serine residue via an autocatalytic post-translational modification. Two non-identical subunits are generated from the proenzyme in this reaction, and the pyruvate is formed at the N-terminus of the alpha chain, which is derived from the carboxyl end of the proenzyme. The post-translation cleavage follows an unusual pathway, termed non-hydrolytic serinolysis, in which the side chain hydroxyl group of the serine supplies its oxygen atom to form the C-terminus of the beta chain, while the remainder of the serine residue undergoes an oxidative deamination to produce ammonia and the pyruvoyl prosthetic group on the alpha chain.</text>
</comment>
<comment type="catalytic activity">
    <reaction evidence="11">
        <text>archaetidylserine + H(+) = archaetidylethanolamine + CO2</text>
        <dbReference type="Rhea" id="RHEA:51488"/>
        <dbReference type="ChEBI" id="CHEBI:15378"/>
        <dbReference type="ChEBI" id="CHEBI:16526"/>
        <dbReference type="ChEBI" id="CHEBI:71517"/>
        <dbReference type="ChEBI" id="CHEBI:134176"/>
    </reaction>
</comment>
<keyword evidence="1 11" id="KW-1003">Cell membrane</keyword>
<feature type="modified residue" description="Pyruvic acid (Ser); by autocatalysis" evidence="11">
    <location>
        <position position="163"/>
    </location>
</feature>
<keyword evidence="3 11" id="KW-0210">Decarboxylase</keyword>
<reference evidence="14 15" key="2">
    <citation type="journal article" date="2015" name="MBio">
        <title>Genome-Resolved Metagenomic Analysis Reveals Roles for Candidate Phyla and Other Microbial Community Members in Biogeochemical Transformations in Oil Reservoirs.</title>
        <authorList>
            <person name="Hu P."/>
            <person name="Tom L."/>
            <person name="Singh A."/>
            <person name="Thomas B.C."/>
            <person name="Baker B.J."/>
            <person name="Piceno Y.M."/>
            <person name="Andersen G.L."/>
            <person name="Banfield J.F."/>
        </authorList>
    </citation>
    <scope>NUCLEOTIDE SEQUENCE [LARGE SCALE GENOMIC DNA]</scope>
    <source>
        <strain evidence="12">57_489</strain>
    </source>
</reference>
<evidence type="ECO:0000313" key="14">
    <source>
        <dbReference type="Proteomes" id="UP000053961"/>
    </source>
</evidence>
<keyword evidence="2 11" id="KW-0444">Lipid biosynthesis</keyword>
<dbReference type="Proteomes" id="UP000053961">
    <property type="component" value="Unassembled WGS sequence"/>
</dbReference>
<evidence type="ECO:0000256" key="8">
    <source>
        <dbReference type="ARBA" id="ARBA00023239"/>
    </source>
</evidence>
<feature type="active site" description="Schiff-base intermediate with substrate; via pyruvic acid" evidence="11">
    <location>
        <position position="163"/>
    </location>
</feature>
<dbReference type="EMBL" id="LGFT01000067">
    <property type="protein sequence ID" value="KUK43515.1"/>
    <property type="molecule type" value="Genomic_DNA"/>
</dbReference>
<protein>
    <recommendedName>
        <fullName evidence="11">Putative archaetidylserine decarboxylase proenzyme</fullName>
        <ecNumber evidence="11">4.1.1.-</ecNumber>
    </recommendedName>
    <component>
        <recommendedName>
            <fullName evidence="11">Archaetidylserine decarboxylase alpha chain</fullName>
        </recommendedName>
    </component>
    <component>
        <recommendedName>
            <fullName evidence="11">Archaetidylserine decarboxylase beta chain</fullName>
        </recommendedName>
    </component>
</protein>
<keyword evidence="9 11" id="KW-1208">Phospholipid metabolism</keyword>
<keyword evidence="4 11" id="KW-0443">Lipid metabolism</keyword>
<comment type="caution">
    <text evidence="12">The sequence shown here is derived from an EMBL/GenBank/DDBJ whole genome shotgun (WGS) entry which is preliminary data.</text>
</comment>
<dbReference type="GO" id="GO:0008654">
    <property type="term" value="P:phospholipid biosynthetic process"/>
    <property type="evidence" value="ECO:0007669"/>
    <property type="project" value="UniProtKB-UniRule"/>
</dbReference>
<evidence type="ECO:0000256" key="10">
    <source>
        <dbReference type="ARBA" id="ARBA00023317"/>
    </source>
</evidence>
<evidence type="ECO:0000313" key="13">
    <source>
        <dbReference type="EMBL" id="KUK94354.1"/>
    </source>
</evidence>
<feature type="chain" id="PRO_5034528714" description="Archaetidylserine decarboxylase alpha chain" evidence="11">
    <location>
        <begin position="163"/>
        <end position="195"/>
    </location>
</feature>